<dbReference type="EMBL" id="CP002628">
    <property type="protein sequence ID" value="AEB06652.1"/>
    <property type="molecule type" value="Genomic_DNA"/>
</dbReference>
<dbReference type="CDD" id="cd06291">
    <property type="entry name" value="PBP1_Qymf-like"/>
    <property type="match status" value="1"/>
</dbReference>
<dbReference type="CDD" id="cd01392">
    <property type="entry name" value="HTH_LacI"/>
    <property type="match status" value="1"/>
</dbReference>
<evidence type="ECO:0000256" key="2">
    <source>
        <dbReference type="ARBA" id="ARBA00023015"/>
    </source>
</evidence>
<keyword evidence="4" id="KW-0804">Transcription</keyword>
<dbReference type="KEGG" id="cgo:Corgl_0537"/>
<keyword evidence="1" id="KW-0678">Repressor</keyword>
<sequence>MPSQGDNNRKRPSIYEVAERSGVSISTVSRVINNNGRISGATRKRVKEAIKEVGYITNTAAKSLRMSKSKTVGVIVPDISDGWLSAVVSALEGFLFEKGYSTFICNSARDESKEETYFSTLDAKYVDGIICVAGLSSFPIDVLTRDVALVCIDRRPEGLKTYYSVESDHFEGGYLAATELADAGCRHIAFISRSRKLSTNLLRYEGFRQALLERDMNCDNLLVEIDDRMPSAEASQAGMGKLLDSGCQVDGVFATNDWRALGAISALVDRGLRVPQDVRVVGFDDSAIASAMRPSLTSIRQDIEGIAREATDLLIALMERAILSGSGKRIVLPVKLIRRESSMSVTSAPRANDI</sequence>
<dbReference type="eggNOG" id="COG1609">
    <property type="taxonomic scope" value="Bacteria"/>
</dbReference>
<dbReference type="InterPro" id="IPR010982">
    <property type="entry name" value="Lambda_DNA-bd_dom_sf"/>
</dbReference>
<dbReference type="InterPro" id="IPR000843">
    <property type="entry name" value="HTH_LacI"/>
</dbReference>
<dbReference type="HOGENOM" id="CLU_037628_6_1_11"/>
<dbReference type="InterPro" id="IPR046335">
    <property type="entry name" value="LacI/GalR-like_sensor"/>
</dbReference>
<protein>
    <submittedName>
        <fullName evidence="6">Transcriptional regulator, LacI family</fullName>
    </submittedName>
</protein>
<evidence type="ECO:0000259" key="5">
    <source>
        <dbReference type="PROSITE" id="PS50932"/>
    </source>
</evidence>
<keyword evidence="2" id="KW-0805">Transcription regulation</keyword>
<gene>
    <name evidence="6" type="ordered locus">Corgl_0537</name>
</gene>
<dbReference type="Pfam" id="PF00356">
    <property type="entry name" value="LacI"/>
    <property type="match status" value="1"/>
</dbReference>
<accession>F2NBB6</accession>
<keyword evidence="7" id="KW-1185">Reference proteome</keyword>
<evidence type="ECO:0000256" key="4">
    <source>
        <dbReference type="ARBA" id="ARBA00023163"/>
    </source>
</evidence>
<dbReference type="Proteomes" id="UP000006851">
    <property type="component" value="Chromosome"/>
</dbReference>
<evidence type="ECO:0000313" key="6">
    <source>
        <dbReference type="EMBL" id="AEB06652.1"/>
    </source>
</evidence>
<dbReference type="PROSITE" id="PS50932">
    <property type="entry name" value="HTH_LACI_2"/>
    <property type="match status" value="1"/>
</dbReference>
<dbReference type="SUPFAM" id="SSF47413">
    <property type="entry name" value="lambda repressor-like DNA-binding domains"/>
    <property type="match status" value="1"/>
</dbReference>
<organism evidence="6 7">
    <name type="scientific">Coriobacterium glomerans (strain ATCC 49209 / DSM 20642 / JCM 10262 / PW2)</name>
    <dbReference type="NCBI Taxonomy" id="700015"/>
    <lineage>
        <taxon>Bacteria</taxon>
        <taxon>Bacillati</taxon>
        <taxon>Actinomycetota</taxon>
        <taxon>Coriobacteriia</taxon>
        <taxon>Coriobacteriales</taxon>
        <taxon>Coriobacteriaceae</taxon>
        <taxon>Coriobacterium</taxon>
    </lineage>
</organism>
<evidence type="ECO:0000313" key="7">
    <source>
        <dbReference type="Proteomes" id="UP000006851"/>
    </source>
</evidence>
<dbReference type="PROSITE" id="PS00356">
    <property type="entry name" value="HTH_LACI_1"/>
    <property type="match status" value="1"/>
</dbReference>
<dbReference type="Gene3D" id="1.10.260.40">
    <property type="entry name" value="lambda repressor-like DNA-binding domains"/>
    <property type="match status" value="1"/>
</dbReference>
<evidence type="ECO:0000256" key="1">
    <source>
        <dbReference type="ARBA" id="ARBA00022491"/>
    </source>
</evidence>
<proteinExistence type="predicted"/>
<feature type="domain" description="HTH lacI-type" evidence="5">
    <location>
        <begin position="12"/>
        <end position="66"/>
    </location>
</feature>
<evidence type="ECO:0000256" key="3">
    <source>
        <dbReference type="ARBA" id="ARBA00023125"/>
    </source>
</evidence>
<dbReference type="Pfam" id="PF13377">
    <property type="entry name" value="Peripla_BP_3"/>
    <property type="match status" value="1"/>
</dbReference>
<dbReference type="PANTHER" id="PTHR30146:SF95">
    <property type="entry name" value="RIBOSE OPERON REPRESSOR"/>
    <property type="match status" value="1"/>
</dbReference>
<dbReference type="Gene3D" id="3.40.50.2300">
    <property type="match status" value="2"/>
</dbReference>
<reference evidence="7" key="1">
    <citation type="journal article" date="2013" name="Stand. Genomic Sci.">
        <title>Complete genome sequence of Coriobacterium glomerans type strain (PW2(T)) from the midgut of Pyrrhocoris apterus L. (red soldier bug).</title>
        <authorList>
            <person name="Stackebrandt E."/>
            <person name="Zeytun A."/>
            <person name="Lapidus A."/>
            <person name="Nolan M."/>
            <person name="Lucas S."/>
            <person name="Hammon N."/>
            <person name="Deshpande S."/>
            <person name="Cheng J.F."/>
            <person name="Tapia R."/>
            <person name="Goodwin L.A."/>
            <person name="Pitluck S."/>
            <person name="Liolios K."/>
            <person name="Pagani I."/>
            <person name="Ivanova N."/>
            <person name="Mavromatis K."/>
            <person name="Mikhailova N."/>
            <person name="Huntemann M."/>
            <person name="Pati A."/>
            <person name="Chen A."/>
            <person name="Palaniappan K."/>
            <person name="Chang Y.J."/>
            <person name="Land M."/>
            <person name="Hauser L."/>
            <person name="Rohde M."/>
            <person name="Pukall R."/>
            <person name="Goker M."/>
            <person name="Detter J.C."/>
            <person name="Woyke T."/>
            <person name="Bristow J."/>
            <person name="Eisen J.A."/>
            <person name="Markowitz V."/>
            <person name="Hugenholtz P."/>
            <person name="Kyrpides N.C."/>
            <person name="Klenk H.P."/>
        </authorList>
    </citation>
    <scope>NUCLEOTIDE SEQUENCE</scope>
    <source>
        <strain evidence="7">ATCC 49209 / DSM 20642 / JCM 10262 / PW2</strain>
    </source>
</reference>
<name>F2NBB6_CORGP</name>
<dbReference type="SMART" id="SM00354">
    <property type="entry name" value="HTH_LACI"/>
    <property type="match status" value="1"/>
</dbReference>
<dbReference type="InterPro" id="IPR028082">
    <property type="entry name" value="Peripla_BP_I"/>
</dbReference>
<dbReference type="AlphaFoldDB" id="F2NBB6"/>
<dbReference type="GO" id="GO:0000976">
    <property type="term" value="F:transcription cis-regulatory region binding"/>
    <property type="evidence" value="ECO:0007669"/>
    <property type="project" value="TreeGrafter"/>
</dbReference>
<dbReference type="SUPFAM" id="SSF53822">
    <property type="entry name" value="Periplasmic binding protein-like I"/>
    <property type="match status" value="1"/>
</dbReference>
<dbReference type="PANTHER" id="PTHR30146">
    <property type="entry name" value="LACI-RELATED TRANSCRIPTIONAL REPRESSOR"/>
    <property type="match status" value="1"/>
</dbReference>
<dbReference type="STRING" id="700015.Corgl_0537"/>
<dbReference type="GO" id="GO:0003700">
    <property type="term" value="F:DNA-binding transcription factor activity"/>
    <property type="evidence" value="ECO:0007669"/>
    <property type="project" value="TreeGrafter"/>
</dbReference>
<keyword evidence="3" id="KW-0238">DNA-binding</keyword>